<dbReference type="EMBL" id="CABWLR010000002">
    <property type="protein sequence ID" value="VXB32603.1"/>
    <property type="molecule type" value="Genomic_DNA"/>
</dbReference>
<name>A0A653PRP7_9FLAO</name>
<organism evidence="1 2">
    <name type="scientific">Maribacter litoralis</name>
    <dbReference type="NCBI Taxonomy" id="2059726"/>
    <lineage>
        <taxon>Bacteria</taxon>
        <taxon>Pseudomonadati</taxon>
        <taxon>Bacteroidota</taxon>
        <taxon>Flavobacteriia</taxon>
        <taxon>Flavobacteriales</taxon>
        <taxon>Flavobacteriaceae</taxon>
        <taxon>Maribacter</taxon>
    </lineage>
</organism>
<proteinExistence type="predicted"/>
<keyword evidence="2" id="KW-1185">Reference proteome</keyword>
<accession>A0A653PRP7</accession>
<dbReference type="AlphaFoldDB" id="A0A653PRP7"/>
<sequence length="61" mass="7094">MSFSCFRKFVRVKLKKIKAELLIFSAQLANAPIEIRIQLKIDEKGKLFAGTLFFLIHIIKQ</sequence>
<reference evidence="1 2" key="1">
    <citation type="submission" date="2019-10" db="EMBL/GenBank/DDBJ databases">
        <authorList>
            <person name="Karimi E."/>
        </authorList>
    </citation>
    <scope>NUCLEOTIDE SEQUENCE [LARGE SCALE GENOMIC DNA]</scope>
    <source>
        <strain evidence="1">Maribacter sp. 151</strain>
    </source>
</reference>
<evidence type="ECO:0000313" key="1">
    <source>
        <dbReference type="EMBL" id="VXB32603.1"/>
    </source>
</evidence>
<dbReference type="Proteomes" id="UP000430202">
    <property type="component" value="Unassembled WGS sequence"/>
</dbReference>
<evidence type="ECO:0000313" key="2">
    <source>
        <dbReference type="Proteomes" id="UP000430202"/>
    </source>
</evidence>
<protein>
    <submittedName>
        <fullName evidence="1">Uncharacterized protein</fullName>
    </submittedName>
</protein>
<gene>
    <name evidence="1" type="ORF">MARI151_20329</name>
</gene>